<dbReference type="InterPro" id="IPR000792">
    <property type="entry name" value="Tscrpt_reg_LuxR_C"/>
</dbReference>
<dbReference type="Gene3D" id="1.10.10.10">
    <property type="entry name" value="Winged helix-like DNA-binding domain superfamily/Winged helix DNA-binding domain"/>
    <property type="match status" value="1"/>
</dbReference>
<dbReference type="Gene3D" id="3.40.50.300">
    <property type="entry name" value="P-loop containing nucleotide triphosphate hydrolases"/>
    <property type="match status" value="1"/>
</dbReference>
<evidence type="ECO:0000256" key="1">
    <source>
        <dbReference type="ARBA" id="ARBA00023015"/>
    </source>
</evidence>
<dbReference type="RefSeq" id="WP_343331240.1">
    <property type="nucleotide sequence ID" value="NZ_JAPOHD010000003.1"/>
</dbReference>
<dbReference type="PRINTS" id="PR00038">
    <property type="entry name" value="HTHLUXR"/>
</dbReference>
<dbReference type="InterPro" id="IPR016032">
    <property type="entry name" value="Sig_transdc_resp-reg_C-effctor"/>
</dbReference>
<dbReference type="Pfam" id="PF25873">
    <property type="entry name" value="WHD_MalT"/>
    <property type="match status" value="1"/>
</dbReference>
<dbReference type="Pfam" id="PF00196">
    <property type="entry name" value="GerE"/>
    <property type="match status" value="1"/>
</dbReference>
<dbReference type="GO" id="GO:0003677">
    <property type="term" value="F:DNA binding"/>
    <property type="evidence" value="ECO:0007669"/>
    <property type="project" value="UniProtKB-KW"/>
</dbReference>
<reference evidence="5" key="1">
    <citation type="submission" date="2022-11" db="EMBL/GenBank/DDBJ databases">
        <title>Marilongibacter aestuarii gen. nov., sp. nov., isolated from tidal flat sediment.</title>
        <authorList>
            <person name="Jiayan W."/>
        </authorList>
    </citation>
    <scope>NUCLEOTIDE SEQUENCE</scope>
    <source>
        <strain evidence="5">Z1-6</strain>
    </source>
</reference>
<dbReference type="Proteomes" id="UP001145087">
    <property type="component" value="Unassembled WGS sequence"/>
</dbReference>
<evidence type="ECO:0000256" key="3">
    <source>
        <dbReference type="ARBA" id="ARBA00023163"/>
    </source>
</evidence>
<keyword evidence="1" id="KW-0805">Transcription regulation</keyword>
<name>A0A9X3F4Q0_9BACT</name>
<dbReference type="GO" id="GO:0006355">
    <property type="term" value="P:regulation of DNA-templated transcription"/>
    <property type="evidence" value="ECO:0007669"/>
    <property type="project" value="InterPro"/>
</dbReference>
<dbReference type="InterPro" id="IPR027417">
    <property type="entry name" value="P-loop_NTPase"/>
</dbReference>
<keyword evidence="6" id="KW-1185">Reference proteome</keyword>
<accession>A0A9X3F4Q0</accession>
<dbReference type="AlphaFoldDB" id="A0A9X3F4Q0"/>
<dbReference type="SUPFAM" id="SSF46894">
    <property type="entry name" value="C-terminal effector domain of the bipartite response regulators"/>
    <property type="match status" value="1"/>
</dbReference>
<comment type="caution">
    <text evidence="5">The sequence shown here is derived from an EMBL/GenBank/DDBJ whole genome shotgun (WGS) entry which is preliminary data.</text>
</comment>
<dbReference type="CDD" id="cd06170">
    <property type="entry name" value="LuxR_C_like"/>
    <property type="match status" value="1"/>
</dbReference>
<dbReference type="InterPro" id="IPR041617">
    <property type="entry name" value="TPR_MalT"/>
</dbReference>
<evidence type="ECO:0000259" key="4">
    <source>
        <dbReference type="PROSITE" id="PS50043"/>
    </source>
</evidence>
<dbReference type="InterPro" id="IPR059106">
    <property type="entry name" value="WHD_MalT"/>
</dbReference>
<keyword evidence="3" id="KW-0804">Transcription</keyword>
<dbReference type="Pfam" id="PF17874">
    <property type="entry name" value="TPR_MalT"/>
    <property type="match status" value="1"/>
</dbReference>
<dbReference type="PANTHER" id="PTHR44688:SF16">
    <property type="entry name" value="DNA-BINDING TRANSCRIPTIONAL ACTIVATOR DEVR_DOSR"/>
    <property type="match status" value="1"/>
</dbReference>
<dbReference type="SMART" id="SM00421">
    <property type="entry name" value="HTH_LUXR"/>
    <property type="match status" value="1"/>
</dbReference>
<organism evidence="5 6">
    <name type="scientific">Draconibacterium aestuarii</name>
    <dbReference type="NCBI Taxonomy" id="2998507"/>
    <lineage>
        <taxon>Bacteria</taxon>
        <taxon>Pseudomonadati</taxon>
        <taxon>Bacteroidota</taxon>
        <taxon>Bacteroidia</taxon>
        <taxon>Marinilabiliales</taxon>
        <taxon>Prolixibacteraceae</taxon>
        <taxon>Draconibacterium</taxon>
    </lineage>
</organism>
<dbReference type="SUPFAM" id="SSF52540">
    <property type="entry name" value="P-loop containing nucleoside triphosphate hydrolases"/>
    <property type="match status" value="1"/>
</dbReference>
<dbReference type="SUPFAM" id="SSF48452">
    <property type="entry name" value="TPR-like"/>
    <property type="match status" value="1"/>
</dbReference>
<dbReference type="EMBL" id="JAPOHD010000003">
    <property type="protein sequence ID" value="MCY1718901.1"/>
    <property type="molecule type" value="Genomic_DNA"/>
</dbReference>
<dbReference type="PANTHER" id="PTHR44688">
    <property type="entry name" value="DNA-BINDING TRANSCRIPTIONAL ACTIVATOR DEVR_DOSR"/>
    <property type="match status" value="1"/>
</dbReference>
<dbReference type="PROSITE" id="PS50043">
    <property type="entry name" value="HTH_LUXR_2"/>
    <property type="match status" value="1"/>
</dbReference>
<evidence type="ECO:0000313" key="5">
    <source>
        <dbReference type="EMBL" id="MCY1718901.1"/>
    </source>
</evidence>
<sequence length="891" mass="103338">MLKTKLNRPNSTNKLIFRKELIDKLESGREKKLTLVSAPAGYGKSTLISQWIDHSNLSYSWYSLDKSDNDIVTFLRYTIASIQSKYKNLGKKAEKLLESNSNSSFESVATYIINDLFEINEKFYLFFDDYHLIENNEINKLLSFLLDNLPDTIQIVLITRSDPSIPLARLRSLQQFTELRLSDLCFNANNIYDFFKKCLNINLTIEDAKNLESKTEGWVAGLQLTGLSLQGKEDISRFINKLKGDNRYIMDYLIEEVLQQQSSELRDFLLDTSILKRFNASLCNSILGINNSQNIIEYLEQNNMFVVPLDSERQWYRYHHLLEDLLLNRLKNKNLEYSNGLHKKACDWYEKNGMIEDAIQHSLEIKDFKRSLGLLNQISAKLWAMGKHSSLLEYGNLLMDNDIYTNPEFSIYYSWVLIHSGQALKAVQYLSNAEIEIEKRLAKSNDSKELFELKGRLAVAQAILYAVTGNFEQIEKHSCIAIEYLSEEDPLWYSWAWYSVGLKDMALNNLPEAIKSLKVAIDYAKKSGNIYLVSTIVLRLVYTEQRMGHNVSAFQNCTELLAYIEERGYSELTKVDWIYSGIYTTLSMINFMWGDFEKAKEHIKIGYELSLKESNFTYQFLSLFTLSFVSYDKNNLNNCLKAFEKLEKLMQDNTVQPHFTILYLARKGFILLETEGPEKALAFFNNNNITSDSEINSFNEYAFIPYVHYLITIGDISEAQKKLDEINNLATKANRLDRIIQIQIIYSLIHVELGETEEAIQCLINAMDIASGERIVIYFLYYLDKIKELLYKAFKVLATRKHNIPKEYLEKLKILIERHEKVIKNQNYSDISRRELETLKLIAENLTNQEIAEQLFISIQTVKSHVKSILLKLDADSRYKAAQKAKELGLV</sequence>
<feature type="domain" description="HTH luxR-type" evidence="4">
    <location>
        <begin position="824"/>
        <end position="889"/>
    </location>
</feature>
<evidence type="ECO:0000313" key="6">
    <source>
        <dbReference type="Proteomes" id="UP001145087"/>
    </source>
</evidence>
<evidence type="ECO:0000256" key="2">
    <source>
        <dbReference type="ARBA" id="ARBA00023125"/>
    </source>
</evidence>
<dbReference type="InterPro" id="IPR036388">
    <property type="entry name" value="WH-like_DNA-bd_sf"/>
</dbReference>
<keyword evidence="2" id="KW-0238">DNA-binding</keyword>
<gene>
    <name evidence="5" type="ORF">OU798_01015</name>
</gene>
<protein>
    <submittedName>
        <fullName evidence="5">LuxR C-terminal-related transcriptional regulator</fullName>
    </submittedName>
</protein>
<dbReference type="InterPro" id="IPR011990">
    <property type="entry name" value="TPR-like_helical_dom_sf"/>
</dbReference>
<proteinExistence type="predicted"/>
<dbReference type="Gene3D" id="1.25.40.10">
    <property type="entry name" value="Tetratricopeptide repeat domain"/>
    <property type="match status" value="1"/>
</dbReference>